<dbReference type="PANTHER" id="PTHR16551">
    <property type="entry name" value="AGOUTI RELATED"/>
    <property type="match status" value="1"/>
</dbReference>
<dbReference type="GO" id="GO:0008343">
    <property type="term" value="P:adult feeding behavior"/>
    <property type="evidence" value="ECO:0007669"/>
    <property type="project" value="TreeGrafter"/>
</dbReference>
<dbReference type="GO" id="GO:0070996">
    <property type="term" value="F:type 1 melanocortin receptor binding"/>
    <property type="evidence" value="ECO:0007669"/>
    <property type="project" value="TreeGrafter"/>
</dbReference>
<gene>
    <name evidence="9" type="ORF">JZ751_013539</name>
</gene>
<feature type="signal peptide" evidence="7">
    <location>
        <begin position="1"/>
        <end position="19"/>
    </location>
</feature>
<comment type="caution">
    <text evidence="9">The sequence shown here is derived from an EMBL/GenBank/DDBJ whole genome shotgun (WGS) entry which is preliminary data.</text>
</comment>
<dbReference type="GO" id="GO:0009755">
    <property type="term" value="P:hormone-mediated signaling pathway"/>
    <property type="evidence" value="ECO:0007669"/>
    <property type="project" value="InterPro"/>
</dbReference>
<evidence type="ECO:0000313" key="9">
    <source>
        <dbReference type="EMBL" id="KAG9333071.1"/>
    </source>
</evidence>
<proteinExistence type="predicted"/>
<feature type="disulfide bond" evidence="6">
    <location>
        <begin position="100"/>
        <end position="118"/>
    </location>
</feature>
<comment type="subcellular location">
    <subcellularLocation>
        <location evidence="1">Secreted</location>
    </subcellularLocation>
</comment>
<keyword evidence="10" id="KW-1185">Reference proteome</keyword>
<keyword evidence="3 7" id="KW-0732">Signal</keyword>
<evidence type="ECO:0000256" key="6">
    <source>
        <dbReference type="PROSITE-ProRule" id="PRU00494"/>
    </source>
</evidence>
<comment type="caution">
    <text evidence="6">Lacks conserved residue(s) required for the propagation of feature annotation.</text>
</comment>
<dbReference type="InterPro" id="IPR027300">
    <property type="entry name" value="Agouti_dom"/>
</dbReference>
<keyword evidence="4" id="KW-0960">Knottin</keyword>
<evidence type="ECO:0000259" key="8">
    <source>
        <dbReference type="PROSITE" id="PS51150"/>
    </source>
</evidence>
<dbReference type="Pfam" id="PF05039">
    <property type="entry name" value="Agouti"/>
    <property type="match status" value="1"/>
</dbReference>
<dbReference type="GO" id="GO:0007218">
    <property type="term" value="P:neuropeptide signaling pathway"/>
    <property type="evidence" value="ECO:0007669"/>
    <property type="project" value="TreeGrafter"/>
</dbReference>
<evidence type="ECO:0000256" key="3">
    <source>
        <dbReference type="ARBA" id="ARBA00022729"/>
    </source>
</evidence>
<dbReference type="SUPFAM" id="SSF57055">
    <property type="entry name" value="Agouti-related protein"/>
    <property type="match status" value="1"/>
</dbReference>
<accession>A0A8T2N3M7</accession>
<feature type="domain" description="Agouti" evidence="8">
    <location>
        <begin position="87"/>
        <end position="125"/>
    </location>
</feature>
<evidence type="ECO:0000256" key="4">
    <source>
        <dbReference type="ARBA" id="ARBA00022854"/>
    </source>
</evidence>
<dbReference type="GO" id="GO:2000253">
    <property type="term" value="P:positive regulation of feeding behavior"/>
    <property type="evidence" value="ECO:0007669"/>
    <property type="project" value="TreeGrafter"/>
</dbReference>
<dbReference type="Gene3D" id="4.10.760.10">
    <property type="entry name" value="Agouti domain"/>
    <property type="match status" value="1"/>
</dbReference>
<dbReference type="InterPro" id="IPR036836">
    <property type="entry name" value="Agouti_dom_sf"/>
</dbReference>
<dbReference type="PANTHER" id="PTHR16551:SF5">
    <property type="entry name" value="AGOUTI-RELATED PEPTIDE 2"/>
    <property type="match status" value="1"/>
</dbReference>
<dbReference type="AlphaFoldDB" id="A0A8T2N3M7"/>
<dbReference type="OrthoDB" id="8717782at2759"/>
<dbReference type="PROSITE" id="PS51150">
    <property type="entry name" value="AGOUTI_2"/>
    <property type="match status" value="1"/>
</dbReference>
<evidence type="ECO:0000256" key="2">
    <source>
        <dbReference type="ARBA" id="ARBA00022525"/>
    </source>
</evidence>
<evidence type="ECO:0000256" key="5">
    <source>
        <dbReference type="ARBA" id="ARBA00023157"/>
    </source>
</evidence>
<keyword evidence="2" id="KW-0964">Secreted</keyword>
<feature type="disulfide bond" evidence="6">
    <location>
        <begin position="104"/>
        <end position="125"/>
    </location>
</feature>
<evidence type="ECO:0000256" key="1">
    <source>
        <dbReference type="ARBA" id="ARBA00004613"/>
    </source>
</evidence>
<reference evidence="9" key="1">
    <citation type="thesis" date="2021" institute="BYU ScholarsArchive" country="Provo, UT, USA">
        <title>Applications of and Algorithms for Genome Assembly and Genomic Analyses with an Emphasis on Marine Teleosts.</title>
        <authorList>
            <person name="Pickett B.D."/>
        </authorList>
    </citation>
    <scope>NUCLEOTIDE SEQUENCE</scope>
    <source>
        <strain evidence="9">HI-2016</strain>
    </source>
</reference>
<feature type="disulfide bond" evidence="6">
    <location>
        <begin position="109"/>
        <end position="116"/>
    </location>
</feature>
<sequence length="129" mass="14553">MLWIAVLCFCLLRVASVHSMLDARDVPKNSDVDVSLKDKPSVESGARNQGKTKALFARRGLQERQKLRVVKVQKVPAPALPPPARRCSRVMESCIPHTPCCDPCSTCHCRFFNAICYCWRLGRHCQKKS</sequence>
<dbReference type="Proteomes" id="UP000824540">
    <property type="component" value="Unassembled WGS sequence"/>
</dbReference>
<evidence type="ECO:0000313" key="10">
    <source>
        <dbReference type="Proteomes" id="UP000824540"/>
    </source>
</evidence>
<dbReference type="GO" id="GO:0005615">
    <property type="term" value="C:extracellular space"/>
    <property type="evidence" value="ECO:0007669"/>
    <property type="project" value="TreeGrafter"/>
</dbReference>
<dbReference type="EMBL" id="JAFBMS010000218">
    <property type="protein sequence ID" value="KAG9333071.1"/>
    <property type="molecule type" value="Genomic_DNA"/>
</dbReference>
<feature type="chain" id="PRO_5035735863" description="Agouti domain-containing protein" evidence="7">
    <location>
        <begin position="20"/>
        <end position="129"/>
    </location>
</feature>
<dbReference type="InterPro" id="IPR007733">
    <property type="entry name" value="Agouti"/>
</dbReference>
<evidence type="ECO:0000256" key="7">
    <source>
        <dbReference type="SAM" id="SignalP"/>
    </source>
</evidence>
<dbReference type="SMART" id="SM00792">
    <property type="entry name" value="Agouti"/>
    <property type="match status" value="1"/>
</dbReference>
<keyword evidence="5 6" id="KW-1015">Disulfide bond</keyword>
<protein>
    <recommendedName>
        <fullName evidence="8">Agouti domain-containing protein</fullName>
    </recommendedName>
</protein>
<organism evidence="9 10">
    <name type="scientific">Albula glossodonta</name>
    <name type="common">roundjaw bonefish</name>
    <dbReference type="NCBI Taxonomy" id="121402"/>
    <lineage>
        <taxon>Eukaryota</taxon>
        <taxon>Metazoa</taxon>
        <taxon>Chordata</taxon>
        <taxon>Craniata</taxon>
        <taxon>Vertebrata</taxon>
        <taxon>Euteleostomi</taxon>
        <taxon>Actinopterygii</taxon>
        <taxon>Neopterygii</taxon>
        <taxon>Teleostei</taxon>
        <taxon>Albuliformes</taxon>
        <taxon>Albulidae</taxon>
        <taxon>Albula</taxon>
    </lineage>
</organism>
<name>A0A8T2N3M7_9TELE</name>
<dbReference type="GO" id="GO:0005184">
    <property type="term" value="F:neuropeptide hormone activity"/>
    <property type="evidence" value="ECO:0007669"/>
    <property type="project" value="TreeGrafter"/>
</dbReference>